<organism evidence="1 2">
    <name type="scientific">Candidatus Woesebacteria bacterium GW2011_GWB1_43_14</name>
    <dbReference type="NCBI Taxonomy" id="1618578"/>
    <lineage>
        <taxon>Bacteria</taxon>
        <taxon>Candidatus Woeseibacteriota</taxon>
    </lineage>
</organism>
<evidence type="ECO:0000313" key="1">
    <source>
        <dbReference type="EMBL" id="KKS98833.1"/>
    </source>
</evidence>
<accession>A0A0G1GJ85</accession>
<protein>
    <submittedName>
        <fullName evidence="1">Uncharacterized protein</fullName>
    </submittedName>
</protein>
<comment type="caution">
    <text evidence="1">The sequence shown here is derived from an EMBL/GenBank/DDBJ whole genome shotgun (WGS) entry which is preliminary data.</text>
</comment>
<proteinExistence type="predicted"/>
<dbReference type="Proteomes" id="UP000034090">
    <property type="component" value="Unassembled WGS sequence"/>
</dbReference>
<sequence>MSLTQKDFDEIEQVVEKVVNKKTSNLPTKDEFFGSMDKLVTEIKASREEQTILSHRVSDHEDRIEKIENKLQIPSN</sequence>
<name>A0A0G1GJ85_9BACT</name>
<evidence type="ECO:0000313" key="2">
    <source>
        <dbReference type="Proteomes" id="UP000034090"/>
    </source>
</evidence>
<dbReference type="AlphaFoldDB" id="A0A0G1GJ85"/>
<gene>
    <name evidence="1" type="ORF">UV74_C0002G0053</name>
</gene>
<reference evidence="1 2" key="1">
    <citation type="journal article" date="2015" name="Nature">
        <title>rRNA introns, odd ribosomes, and small enigmatic genomes across a large radiation of phyla.</title>
        <authorList>
            <person name="Brown C.T."/>
            <person name="Hug L.A."/>
            <person name="Thomas B.C."/>
            <person name="Sharon I."/>
            <person name="Castelle C.J."/>
            <person name="Singh A."/>
            <person name="Wilkins M.J."/>
            <person name="Williams K.H."/>
            <person name="Banfield J.F."/>
        </authorList>
    </citation>
    <scope>NUCLEOTIDE SEQUENCE [LARGE SCALE GENOMIC DNA]</scope>
</reference>
<dbReference type="EMBL" id="LCFQ01000002">
    <property type="protein sequence ID" value="KKS98833.1"/>
    <property type="molecule type" value="Genomic_DNA"/>
</dbReference>